<evidence type="ECO:0000256" key="1">
    <source>
        <dbReference type="ARBA" id="ARBA00000189"/>
    </source>
</evidence>
<dbReference type="Pfam" id="PF00141">
    <property type="entry name" value="peroxidase"/>
    <property type="match status" value="1"/>
</dbReference>
<keyword evidence="7" id="KW-0560">Oxidoreductase</keyword>
<feature type="domain" description="Plant heme peroxidase family profile" evidence="11">
    <location>
        <begin position="1"/>
        <end position="95"/>
    </location>
</feature>
<evidence type="ECO:0000256" key="6">
    <source>
        <dbReference type="ARBA" id="ARBA00022723"/>
    </source>
</evidence>
<evidence type="ECO:0000313" key="12">
    <source>
        <dbReference type="EMBL" id="KAK7849098.1"/>
    </source>
</evidence>
<accession>A0AAW0LDU6</accession>
<sequence length="95" mass="10503">MCPINVDPRIAINMDPTTPNTFDNAYFKNLQQGKGLFSSDEILFTDTRSKSTVNLFASNNGAFQQAFVTAITKLGRVGVKTGNQGEIRRDCTRIN</sequence>
<evidence type="ECO:0000259" key="11">
    <source>
        <dbReference type="PROSITE" id="PS50873"/>
    </source>
</evidence>
<evidence type="ECO:0000256" key="9">
    <source>
        <dbReference type="PIRSR" id="PIRSR600823-3"/>
    </source>
</evidence>
<feature type="binding site" evidence="9">
    <location>
        <position position="23"/>
    </location>
    <ligand>
        <name>Ca(2+)</name>
        <dbReference type="ChEBI" id="CHEBI:29108"/>
        <label>2</label>
    </ligand>
</feature>
<dbReference type="InterPro" id="IPR000823">
    <property type="entry name" value="Peroxidase_pln"/>
</dbReference>
<dbReference type="GO" id="GO:0140825">
    <property type="term" value="F:lactoperoxidase activity"/>
    <property type="evidence" value="ECO:0007669"/>
    <property type="project" value="UniProtKB-EC"/>
</dbReference>
<feature type="binding site" evidence="9">
    <location>
        <position position="18"/>
    </location>
    <ligand>
        <name>Ca(2+)</name>
        <dbReference type="ChEBI" id="CHEBI:29108"/>
        <label>2</label>
    </ligand>
</feature>
<evidence type="ECO:0000256" key="10">
    <source>
        <dbReference type="RuleBase" id="RU004241"/>
    </source>
</evidence>
<dbReference type="EC" id="1.11.1.7" evidence="3"/>
<protein>
    <recommendedName>
        <fullName evidence="3">peroxidase</fullName>
        <ecNumber evidence="3">1.11.1.7</ecNumber>
    </recommendedName>
</protein>
<name>A0AAW0LDU6_QUESU</name>
<evidence type="ECO:0000313" key="13">
    <source>
        <dbReference type="Proteomes" id="UP000237347"/>
    </source>
</evidence>
<dbReference type="GO" id="GO:0046872">
    <property type="term" value="F:metal ion binding"/>
    <property type="evidence" value="ECO:0007669"/>
    <property type="project" value="UniProtKB-KW"/>
</dbReference>
<dbReference type="Gene3D" id="1.10.420.10">
    <property type="entry name" value="Peroxidase, domain 2"/>
    <property type="match status" value="1"/>
</dbReference>
<dbReference type="AlphaFoldDB" id="A0AAW0LDU6"/>
<dbReference type="Gene3D" id="1.10.520.10">
    <property type="match status" value="1"/>
</dbReference>
<dbReference type="GO" id="GO:0020037">
    <property type="term" value="F:heme binding"/>
    <property type="evidence" value="ECO:0007669"/>
    <property type="project" value="InterPro"/>
</dbReference>
<keyword evidence="6 9" id="KW-0479">Metal-binding</keyword>
<feature type="binding site" evidence="9">
    <location>
        <position position="15"/>
    </location>
    <ligand>
        <name>Ca(2+)</name>
        <dbReference type="ChEBI" id="CHEBI:29108"/>
        <label>2</label>
    </ligand>
</feature>
<keyword evidence="8" id="KW-0408">Iron</keyword>
<dbReference type="PRINTS" id="PR00461">
    <property type="entry name" value="PLPEROXIDASE"/>
</dbReference>
<dbReference type="InterPro" id="IPR002016">
    <property type="entry name" value="Haem_peroxidase"/>
</dbReference>
<keyword evidence="4 12" id="KW-0575">Peroxidase</keyword>
<keyword evidence="13" id="KW-1185">Reference proteome</keyword>
<evidence type="ECO:0000256" key="2">
    <source>
        <dbReference type="ARBA" id="ARBA00001970"/>
    </source>
</evidence>
<gene>
    <name evidence="12" type="primary">PER45_1</name>
    <name evidence="12" type="ORF">CFP56_003789</name>
</gene>
<dbReference type="GO" id="GO:0006979">
    <property type="term" value="P:response to oxidative stress"/>
    <property type="evidence" value="ECO:0007669"/>
    <property type="project" value="InterPro"/>
</dbReference>
<dbReference type="EMBL" id="PKMF04000118">
    <property type="protein sequence ID" value="KAK7849098.1"/>
    <property type="molecule type" value="Genomic_DNA"/>
</dbReference>
<evidence type="ECO:0000256" key="3">
    <source>
        <dbReference type="ARBA" id="ARBA00012313"/>
    </source>
</evidence>
<dbReference type="PANTHER" id="PTHR31517">
    <property type="match status" value="1"/>
</dbReference>
<comment type="cofactor">
    <cofactor evidence="2">
        <name>heme b</name>
        <dbReference type="ChEBI" id="CHEBI:60344"/>
    </cofactor>
</comment>
<keyword evidence="5" id="KW-0349">Heme</keyword>
<dbReference type="PROSITE" id="PS50873">
    <property type="entry name" value="PEROXIDASE_4"/>
    <property type="match status" value="1"/>
</dbReference>
<reference evidence="12 13" key="1">
    <citation type="journal article" date="2018" name="Sci. Data">
        <title>The draft genome sequence of cork oak.</title>
        <authorList>
            <person name="Ramos A.M."/>
            <person name="Usie A."/>
            <person name="Barbosa P."/>
            <person name="Barros P.M."/>
            <person name="Capote T."/>
            <person name="Chaves I."/>
            <person name="Simoes F."/>
            <person name="Abreu I."/>
            <person name="Carrasquinho I."/>
            <person name="Faro C."/>
            <person name="Guimaraes J.B."/>
            <person name="Mendonca D."/>
            <person name="Nobrega F."/>
            <person name="Rodrigues L."/>
            <person name="Saibo N.J.M."/>
            <person name="Varela M.C."/>
            <person name="Egas C."/>
            <person name="Matos J."/>
            <person name="Miguel C.M."/>
            <person name="Oliveira M.M."/>
            <person name="Ricardo C.P."/>
            <person name="Goncalves S."/>
        </authorList>
    </citation>
    <scope>NUCLEOTIDE SEQUENCE [LARGE SCALE GENOMIC DNA]</scope>
    <source>
        <strain evidence="13">cv. HL8</strain>
    </source>
</reference>
<evidence type="ECO:0000256" key="8">
    <source>
        <dbReference type="ARBA" id="ARBA00023004"/>
    </source>
</evidence>
<comment type="cofactor">
    <cofactor evidence="9">
        <name>Ca(2+)</name>
        <dbReference type="ChEBI" id="CHEBI:29108"/>
    </cofactor>
    <text evidence="9">Binds 2 calcium ions per subunit.</text>
</comment>
<evidence type="ECO:0000256" key="4">
    <source>
        <dbReference type="ARBA" id="ARBA00022559"/>
    </source>
</evidence>
<comment type="catalytic activity">
    <reaction evidence="1">
        <text>2 a phenolic donor + H2O2 = 2 a phenolic radical donor + 2 H2O</text>
        <dbReference type="Rhea" id="RHEA:56136"/>
        <dbReference type="ChEBI" id="CHEBI:15377"/>
        <dbReference type="ChEBI" id="CHEBI:16240"/>
        <dbReference type="ChEBI" id="CHEBI:139520"/>
        <dbReference type="ChEBI" id="CHEBI:139521"/>
        <dbReference type="EC" id="1.11.1.7"/>
    </reaction>
</comment>
<organism evidence="12 13">
    <name type="scientific">Quercus suber</name>
    <name type="common">Cork oak</name>
    <dbReference type="NCBI Taxonomy" id="58331"/>
    <lineage>
        <taxon>Eukaryota</taxon>
        <taxon>Viridiplantae</taxon>
        <taxon>Streptophyta</taxon>
        <taxon>Embryophyta</taxon>
        <taxon>Tracheophyta</taxon>
        <taxon>Spermatophyta</taxon>
        <taxon>Magnoliopsida</taxon>
        <taxon>eudicotyledons</taxon>
        <taxon>Gunneridae</taxon>
        <taxon>Pentapetalae</taxon>
        <taxon>rosids</taxon>
        <taxon>fabids</taxon>
        <taxon>Fagales</taxon>
        <taxon>Fagaceae</taxon>
        <taxon>Quercus</taxon>
    </lineage>
</organism>
<evidence type="ECO:0000256" key="5">
    <source>
        <dbReference type="ARBA" id="ARBA00022617"/>
    </source>
</evidence>
<dbReference type="PANTHER" id="PTHR31517:SF48">
    <property type="entry name" value="PEROXIDASE 16-RELATED"/>
    <property type="match status" value="1"/>
</dbReference>
<dbReference type="SUPFAM" id="SSF48113">
    <property type="entry name" value="Heme-dependent peroxidases"/>
    <property type="match status" value="1"/>
</dbReference>
<dbReference type="Proteomes" id="UP000237347">
    <property type="component" value="Unassembled WGS sequence"/>
</dbReference>
<keyword evidence="9" id="KW-0106">Calcium</keyword>
<comment type="similarity">
    <text evidence="10">Belongs to the peroxidase family.</text>
</comment>
<evidence type="ECO:0000256" key="7">
    <source>
        <dbReference type="ARBA" id="ARBA00023002"/>
    </source>
</evidence>
<dbReference type="InterPro" id="IPR010255">
    <property type="entry name" value="Haem_peroxidase_sf"/>
</dbReference>
<proteinExistence type="inferred from homology"/>
<comment type="caution">
    <text evidence="12">The sequence shown here is derived from an EMBL/GenBank/DDBJ whole genome shotgun (WGS) entry which is preliminary data.</text>
</comment>